<proteinExistence type="predicted"/>
<feature type="compositionally biased region" description="Pro residues" evidence="2">
    <location>
        <begin position="565"/>
        <end position="574"/>
    </location>
</feature>
<accession>A0A401GI47</accession>
<feature type="region of interest" description="Disordered" evidence="2">
    <location>
        <begin position="509"/>
        <end position="587"/>
    </location>
</feature>
<evidence type="ECO:0000256" key="1">
    <source>
        <dbReference type="SAM" id="Coils"/>
    </source>
</evidence>
<comment type="caution">
    <text evidence="3">The sequence shown here is derived from an EMBL/GenBank/DDBJ whole genome shotgun (WGS) entry which is preliminary data.</text>
</comment>
<feature type="compositionally biased region" description="Polar residues" evidence="2">
    <location>
        <begin position="932"/>
        <end position="952"/>
    </location>
</feature>
<feature type="region of interest" description="Disordered" evidence="2">
    <location>
        <begin position="930"/>
        <end position="954"/>
    </location>
</feature>
<dbReference type="InParanoid" id="A0A401GI47"/>
<feature type="region of interest" description="Disordered" evidence="2">
    <location>
        <begin position="655"/>
        <end position="717"/>
    </location>
</feature>
<organism evidence="3 4">
    <name type="scientific">Sparassis crispa</name>
    <dbReference type="NCBI Taxonomy" id="139825"/>
    <lineage>
        <taxon>Eukaryota</taxon>
        <taxon>Fungi</taxon>
        <taxon>Dikarya</taxon>
        <taxon>Basidiomycota</taxon>
        <taxon>Agaricomycotina</taxon>
        <taxon>Agaricomycetes</taxon>
        <taxon>Polyporales</taxon>
        <taxon>Sparassidaceae</taxon>
        <taxon>Sparassis</taxon>
    </lineage>
</organism>
<evidence type="ECO:0000313" key="4">
    <source>
        <dbReference type="Proteomes" id="UP000287166"/>
    </source>
</evidence>
<feature type="compositionally biased region" description="Polar residues" evidence="2">
    <location>
        <begin position="687"/>
        <end position="697"/>
    </location>
</feature>
<dbReference type="GeneID" id="38778745"/>
<feature type="region of interest" description="Disordered" evidence="2">
    <location>
        <begin position="182"/>
        <end position="202"/>
    </location>
</feature>
<dbReference type="RefSeq" id="XP_027612741.1">
    <property type="nucleotide sequence ID" value="XM_027756940.1"/>
</dbReference>
<evidence type="ECO:0000313" key="3">
    <source>
        <dbReference type="EMBL" id="GBE81828.1"/>
    </source>
</evidence>
<keyword evidence="1" id="KW-0175">Coiled coil</keyword>
<feature type="coiled-coil region" evidence="1">
    <location>
        <begin position="222"/>
        <end position="256"/>
    </location>
</feature>
<dbReference type="STRING" id="139825.A0A401GI47"/>
<dbReference type="EMBL" id="BFAD01000004">
    <property type="protein sequence ID" value="GBE81828.1"/>
    <property type="molecule type" value="Genomic_DNA"/>
</dbReference>
<dbReference type="AlphaFoldDB" id="A0A401GI47"/>
<keyword evidence="4" id="KW-1185">Reference proteome</keyword>
<feature type="compositionally biased region" description="Low complexity" evidence="2">
    <location>
        <begin position="513"/>
        <end position="522"/>
    </location>
</feature>
<evidence type="ECO:0000256" key="2">
    <source>
        <dbReference type="SAM" id="MobiDB-lite"/>
    </source>
</evidence>
<dbReference type="OrthoDB" id="2592022at2759"/>
<name>A0A401GI47_9APHY</name>
<feature type="region of interest" description="Disordered" evidence="2">
    <location>
        <begin position="994"/>
        <end position="1029"/>
    </location>
</feature>
<protein>
    <submittedName>
        <fullName evidence="3">Uncharacterized protein</fullName>
    </submittedName>
</protein>
<gene>
    <name evidence="3" type="ORF">SCP_0402010</name>
</gene>
<sequence length="1029" mass="112002">MAQAAGLSVGDDHPLALELASLRAAVARYQHEAHATSVKLQRHSLETSHALERAYALEGENVALKDEVIALRASPDICPHPASLQVPELTLALRRLSDKLTLTEETLLARTHELATARTDLLKAESETESAYKREAITRSQLEEGREKEFLLTRVVRATEEEKKLVDLVVQEYADLVRTLEGRPRASTSSTSSLAMTNGTNDSSVTLVDSLAEGKSGLKKLFEEFNEETGRLESELSRLRGENAVLESKLDVERERAEHDRGRLADALTELEKYRMDDNTAAKMVSRYMKFSQSSTDSLQHAMESLKTRHAATTATLSTEIAHLQKHFMSEQRQCEKLRQALDELSEDISREAYGRRREISLRLAFLGREESLAEGLRRWIRKARETFDRAASTDAPQTPTREVFARMTQDAESLLETLNGQPLFEEGSPGSVARVIAAQDAVSMLTRELQTETDRRMELERRLAQSYVDLEAHTIAEDLHNASSSHNPSQQNGDSRQLLSIEERDPAQLEDTTASSSTTHSNAPDTHDPVTSVAESIPSPLQVSVSVDPPAENAGQEYSDKPPDGPLPIPESPSPRILVSPPDTPAAVEVAPSTSLLFSQTVSGTCVGPVETPDGVTLGVEASPLPEPIVHKGPSSTAIVKQDDIASTDVALQPFPQLPDTSDADIVPSNLPATDPVDLLSAPSPEVSNGDASHQTPAEEPDVFAPGASGSGKGQKISPLTSKLIQDLPHPSSLPQEDLLADLARAKHRYDDLQHAFRDCHLALKELRKDVSALPDSSQMTLVVQKVVERLNDYNEDTRVELEIRITDEERIAQGYETLLTVPGAMSDEVDETEVRSEMMAFVDGSGATVTRATQQFSRKLDDLQHDIACIKRTLYELSSAEEDAVPTSTTPTKSPAWSSWTVGLLSPSRPISPAPTFGSVMTSPRLHKVSLSSQVPKPSDDSSSTASNDPFASLGLRIPMPAHILSPPPRATPRARTISAMYMLGLGSRSSSFGLGTVPPKAAPTSPLASDSRDMTAKSVDLNSDIE</sequence>
<reference evidence="3 4" key="1">
    <citation type="journal article" date="2018" name="Sci. Rep.">
        <title>Genome sequence of the cauliflower mushroom Sparassis crispa (Hanabiratake) and its association with beneficial usage.</title>
        <authorList>
            <person name="Kiyama R."/>
            <person name="Furutani Y."/>
            <person name="Kawaguchi K."/>
            <person name="Nakanishi T."/>
        </authorList>
    </citation>
    <scope>NUCLEOTIDE SEQUENCE [LARGE SCALE GENOMIC DNA]</scope>
</reference>
<dbReference type="Proteomes" id="UP000287166">
    <property type="component" value="Unassembled WGS sequence"/>
</dbReference>